<keyword evidence="12" id="KW-1185">Reference proteome</keyword>
<feature type="compositionally biased region" description="Basic residues" evidence="8">
    <location>
        <begin position="48"/>
        <end position="74"/>
    </location>
</feature>
<dbReference type="GeneID" id="30034382"/>
<dbReference type="PANTHER" id="PTHR11003:SF291">
    <property type="entry name" value="IP11374P"/>
    <property type="match status" value="1"/>
</dbReference>
<feature type="region of interest" description="Disordered" evidence="8">
    <location>
        <begin position="609"/>
        <end position="631"/>
    </location>
</feature>
<feature type="compositionally biased region" description="Polar residues" evidence="8">
    <location>
        <begin position="842"/>
        <end position="856"/>
    </location>
</feature>
<feature type="transmembrane region" description="Helical" evidence="9">
    <location>
        <begin position="509"/>
        <end position="527"/>
    </location>
</feature>
<keyword evidence="5" id="KW-0406">Ion transport</keyword>
<evidence type="ECO:0000256" key="5">
    <source>
        <dbReference type="ARBA" id="ARBA00023065"/>
    </source>
</evidence>
<evidence type="ECO:0000256" key="3">
    <source>
        <dbReference type="ARBA" id="ARBA00022692"/>
    </source>
</evidence>
<feature type="compositionally biased region" description="Acidic residues" evidence="8">
    <location>
        <begin position="732"/>
        <end position="747"/>
    </location>
</feature>
<keyword evidence="6 9" id="KW-0472">Membrane</keyword>
<feature type="domain" description="Potassium channel" evidence="10">
    <location>
        <begin position="353"/>
        <end position="427"/>
    </location>
</feature>
<feature type="transmembrane region" description="Helical" evidence="9">
    <location>
        <begin position="539"/>
        <end position="566"/>
    </location>
</feature>
<evidence type="ECO:0000259" key="10">
    <source>
        <dbReference type="Pfam" id="PF07885"/>
    </source>
</evidence>
<evidence type="ECO:0000313" key="12">
    <source>
        <dbReference type="Proteomes" id="UP000189580"/>
    </source>
</evidence>
<dbReference type="InterPro" id="IPR003280">
    <property type="entry name" value="2pore_dom_K_chnl"/>
</dbReference>
<dbReference type="AlphaFoldDB" id="A0A167F5J8"/>
<feature type="transmembrane region" description="Helical" evidence="9">
    <location>
        <begin position="305"/>
        <end position="327"/>
    </location>
</feature>
<dbReference type="EMBL" id="CP014503">
    <property type="protein sequence ID" value="ANB14855.1"/>
    <property type="molecule type" value="Genomic_DNA"/>
</dbReference>
<comment type="subcellular location">
    <subcellularLocation>
        <location evidence="1">Membrane</location>
        <topology evidence="1">Multi-pass membrane protein</topology>
    </subcellularLocation>
</comment>
<evidence type="ECO:0000313" key="11">
    <source>
        <dbReference type="EMBL" id="ANB14855.1"/>
    </source>
</evidence>
<evidence type="ECO:0000256" key="2">
    <source>
        <dbReference type="ARBA" id="ARBA00022448"/>
    </source>
</evidence>
<feature type="transmembrane region" description="Helical" evidence="9">
    <location>
        <begin position="270"/>
        <end position="293"/>
    </location>
</feature>
<feature type="compositionally biased region" description="Basic and acidic residues" evidence="8">
    <location>
        <begin position="714"/>
        <end position="731"/>
    </location>
</feature>
<feature type="compositionally biased region" description="Basic and acidic residues" evidence="8">
    <location>
        <begin position="16"/>
        <end position="26"/>
    </location>
</feature>
<feature type="transmembrane region" description="Helical" evidence="9">
    <location>
        <begin position="483"/>
        <end position="502"/>
    </location>
</feature>
<dbReference type="InterPro" id="IPR013099">
    <property type="entry name" value="K_chnl_dom"/>
</dbReference>
<feature type="region of interest" description="Disordered" evidence="8">
    <location>
        <begin position="653"/>
        <end position="890"/>
    </location>
</feature>
<keyword evidence="4 9" id="KW-1133">Transmembrane helix</keyword>
<keyword evidence="2" id="KW-0813">Transport</keyword>
<protein>
    <submittedName>
        <fullName evidence="11">Tok1p</fullName>
    </submittedName>
</protein>
<dbReference type="OrthoDB" id="297496at2759"/>
<evidence type="ECO:0000256" key="7">
    <source>
        <dbReference type="ARBA" id="ARBA00023303"/>
    </source>
</evidence>
<feature type="region of interest" description="Disordered" evidence="8">
    <location>
        <begin position="1"/>
        <end position="129"/>
    </location>
</feature>
<organism evidence="11 12">
    <name type="scientific">Sugiyamaella lignohabitans</name>
    <dbReference type="NCBI Taxonomy" id="796027"/>
    <lineage>
        <taxon>Eukaryota</taxon>
        <taxon>Fungi</taxon>
        <taxon>Dikarya</taxon>
        <taxon>Ascomycota</taxon>
        <taxon>Saccharomycotina</taxon>
        <taxon>Dipodascomycetes</taxon>
        <taxon>Dipodascales</taxon>
        <taxon>Trichomonascaceae</taxon>
        <taxon>Sugiyamaella</taxon>
    </lineage>
</organism>
<feature type="compositionally biased region" description="Basic residues" evidence="8">
    <location>
        <begin position="857"/>
        <end position="867"/>
    </location>
</feature>
<dbReference type="SUPFAM" id="SSF81324">
    <property type="entry name" value="Voltage-gated potassium channels"/>
    <property type="match status" value="2"/>
</dbReference>
<accession>A0A167F5J8</accession>
<feature type="compositionally biased region" description="Acidic residues" evidence="8">
    <location>
        <begin position="111"/>
        <end position="122"/>
    </location>
</feature>
<keyword evidence="7" id="KW-0407">Ion channel</keyword>
<dbReference type="GO" id="GO:0015271">
    <property type="term" value="F:outward rectifier potassium channel activity"/>
    <property type="evidence" value="ECO:0007669"/>
    <property type="project" value="TreeGrafter"/>
</dbReference>
<dbReference type="Proteomes" id="UP000189580">
    <property type="component" value="Chromosome b"/>
</dbReference>
<dbReference type="Pfam" id="PF07885">
    <property type="entry name" value="Ion_trans_2"/>
    <property type="match status" value="2"/>
</dbReference>
<feature type="compositionally biased region" description="Basic and acidic residues" evidence="8">
    <location>
        <begin position="801"/>
        <end position="830"/>
    </location>
</feature>
<feature type="compositionally biased region" description="Acidic residues" evidence="8">
    <location>
        <begin position="658"/>
        <end position="670"/>
    </location>
</feature>
<evidence type="ECO:0000256" key="1">
    <source>
        <dbReference type="ARBA" id="ARBA00004141"/>
    </source>
</evidence>
<feature type="transmembrane region" description="Helical" evidence="9">
    <location>
        <begin position="234"/>
        <end position="258"/>
    </location>
</feature>
<dbReference type="GO" id="GO:0005886">
    <property type="term" value="C:plasma membrane"/>
    <property type="evidence" value="ECO:0007669"/>
    <property type="project" value="TreeGrafter"/>
</dbReference>
<feature type="domain" description="Potassium channel" evidence="10">
    <location>
        <begin position="493"/>
        <end position="562"/>
    </location>
</feature>
<feature type="compositionally biased region" description="Acidic residues" evidence="8">
    <location>
        <begin position="783"/>
        <end position="800"/>
    </location>
</feature>
<dbReference type="Gene3D" id="1.10.287.70">
    <property type="match status" value="2"/>
</dbReference>
<dbReference type="GO" id="GO:0030322">
    <property type="term" value="P:stabilization of membrane potential"/>
    <property type="evidence" value="ECO:0007669"/>
    <property type="project" value="TreeGrafter"/>
</dbReference>
<reference evidence="11 12" key="1">
    <citation type="submission" date="2016-02" db="EMBL/GenBank/DDBJ databases">
        <title>Complete genome sequence and transcriptome regulation of the pentose utilising yeast Sugiyamaella lignohabitans.</title>
        <authorList>
            <person name="Bellasio M."/>
            <person name="Peymann A."/>
            <person name="Valli M."/>
            <person name="Sipitzky M."/>
            <person name="Graf A."/>
            <person name="Sauer M."/>
            <person name="Marx H."/>
            <person name="Mattanovich D."/>
        </authorList>
    </citation>
    <scope>NUCLEOTIDE SEQUENCE [LARGE SCALE GENOMIC DNA]</scope>
    <source>
        <strain evidence="11 12">CBS 10342</strain>
    </source>
</reference>
<evidence type="ECO:0000256" key="4">
    <source>
        <dbReference type="ARBA" id="ARBA00022989"/>
    </source>
</evidence>
<proteinExistence type="predicted"/>
<feature type="compositionally biased region" description="Low complexity" evidence="8">
    <location>
        <begin position="868"/>
        <end position="882"/>
    </location>
</feature>
<evidence type="ECO:0000256" key="6">
    <source>
        <dbReference type="ARBA" id="ARBA00023136"/>
    </source>
</evidence>
<evidence type="ECO:0000256" key="8">
    <source>
        <dbReference type="SAM" id="MobiDB-lite"/>
    </source>
</evidence>
<dbReference type="GO" id="GO:0022841">
    <property type="term" value="F:potassium ion leak channel activity"/>
    <property type="evidence" value="ECO:0007669"/>
    <property type="project" value="TreeGrafter"/>
</dbReference>
<gene>
    <name evidence="11" type="primary">TOK1</name>
    <name evidence="11" type="ORF">AWJ20_2468</name>
</gene>
<dbReference type="PANTHER" id="PTHR11003">
    <property type="entry name" value="POTASSIUM CHANNEL, SUBFAMILY K"/>
    <property type="match status" value="1"/>
</dbReference>
<dbReference type="KEGG" id="slb:AWJ20_2468"/>
<dbReference type="RefSeq" id="XP_018737332.1">
    <property type="nucleotide sequence ID" value="XM_018879413.1"/>
</dbReference>
<feature type="compositionally biased region" description="Acidic residues" evidence="8">
    <location>
        <begin position="689"/>
        <end position="713"/>
    </location>
</feature>
<evidence type="ECO:0000256" key="9">
    <source>
        <dbReference type="SAM" id="Phobius"/>
    </source>
</evidence>
<name>A0A167F5J8_9ASCO</name>
<feature type="transmembrane region" description="Helical" evidence="9">
    <location>
        <begin position="348"/>
        <end position="371"/>
    </location>
</feature>
<keyword evidence="3 9" id="KW-0812">Transmembrane</keyword>
<feature type="transmembrane region" description="Helical" evidence="9">
    <location>
        <begin position="406"/>
        <end position="427"/>
    </location>
</feature>
<feature type="compositionally biased region" description="Basic and acidic residues" evidence="8">
    <location>
        <begin position="93"/>
        <end position="109"/>
    </location>
</feature>
<sequence>MGVENGIGKSSSGSSDEPKDVHDSAHRYTPMAPLQPATSRSSMSASKLKSKLKFHHLPKPPPRRKVPRSRKSNSRKNENGRVRSVINSLSETLNRKSTDNDRGDAHNSGDDQIDSDDLEDQESDRSNSSIQSIIFRDRIPNFPLSQNELNYIAMTPVELVVENLRESMMSDVPIHQLEVEPENWANVGWYMLSSSAPIIAASIGPLGNLCSTASVADTWRATVTEPVRYPADFAWIYALNGLSLLLGCMSNLSLYMNFTGLINHRLSQTISIGGWYIASMILLGLIIASKYVYFDDDSVRAYDGFWFGVVACILYFIGATLLLINEIGRRLKRSVVPLSITHMQSRLMFLNVIFIVWIGFGGGIFTAMIQGLTFGDAMYFCMGVCLTVAAGDILPKTHLSRTIIIFYAYIGVFLIGLSVASISAAIVESNGTALVYRRIEQARKKKYEKLVAENKFETLKPEDAFHILRRIHRREISNANNQLAFKALLLYAAFLLIGAMAFSLIEGWSYFEGIYFCGLLFVANSFGDFTPKSPGGRTFFVVWAIGAVPMMTILISSLSSTIFTFITEEGDRFTRRLVRITGFIGNLSVFNKGLGSHTKKASHNPFTELERQDSSNAGLVPTSRPGQPLFLKSASTMTNDESDESLFRYWPSSIESNSETDNDGDDDSDSDTPTPEGPAHDSEGNVNEDIIEDIEEAESEHEEEENENENEDNEQAREEREEKQESRKASVESDDEFNDDEGDDDQPDNVAVRLPEESEEGESFDGRVDYPDSEVLVHSGDDPHDDDYEDLDNDEDEPQQPDEKDSSDPQVNKDSESVHKPSNTREKQATEKPNSLKGRSHISPSSSYNEKSPPKTTSKRPQKRVARRSSSGRSSPTARTSSHYTSNDLQNANISTSNLSKIHTRRMLVLIKQVRTLSRTLAQSPETTYSFKEWIRILKVVRLEVGINSSQFWLSPFTPLRVPVVESCFFLLTSLAALDEEVSRIIHFQHGKEAPTDRKERVGCFRYNPSRRRRRPPSSS</sequence>